<dbReference type="InterPro" id="IPR051005">
    <property type="entry name" value="Pentraxin_domain"/>
</dbReference>
<dbReference type="PRINTS" id="PR00895">
    <property type="entry name" value="PENTAXIN"/>
</dbReference>
<evidence type="ECO:0000313" key="12">
    <source>
        <dbReference type="RefSeq" id="XP_018088910.1"/>
    </source>
</evidence>
<dbReference type="PROSITE" id="PS51828">
    <property type="entry name" value="PTX_2"/>
    <property type="match status" value="1"/>
</dbReference>
<dbReference type="InterPro" id="IPR001759">
    <property type="entry name" value="PTX_dom"/>
</dbReference>
<evidence type="ECO:0000256" key="2">
    <source>
        <dbReference type="ARBA" id="ARBA00004613"/>
    </source>
</evidence>
<comment type="similarity">
    <text evidence="8">Belongs to the pentraxin family.</text>
</comment>
<protein>
    <submittedName>
        <fullName evidence="12">C-reactive protein-like</fullName>
    </submittedName>
</protein>
<dbReference type="SUPFAM" id="SSF49899">
    <property type="entry name" value="Concanavalin A-like lectins/glucanases"/>
    <property type="match status" value="1"/>
</dbReference>
<name>A0A1L8F4H0_XENLA</name>
<keyword evidence="7" id="KW-1015">Disulfide bond</keyword>
<reference evidence="12" key="1">
    <citation type="submission" date="2025-08" db="UniProtKB">
        <authorList>
            <consortium name="RefSeq"/>
        </authorList>
    </citation>
    <scope>IDENTIFICATION</scope>
    <source>
        <strain evidence="12">J_2021</strain>
        <tissue evidence="12">Erythrocytes</tissue>
    </source>
</reference>
<evidence type="ECO:0000256" key="3">
    <source>
        <dbReference type="ARBA" id="ARBA00022525"/>
    </source>
</evidence>
<evidence type="ECO:0000313" key="11">
    <source>
        <dbReference type="Proteomes" id="UP000186698"/>
    </source>
</evidence>
<dbReference type="Bgee" id="108700329">
    <property type="expression patterns" value="Expressed in stomach and 6 other cell types or tissues"/>
</dbReference>
<dbReference type="AlphaFoldDB" id="A0A1L8F4H0"/>
<evidence type="ECO:0000256" key="9">
    <source>
        <dbReference type="PROSITE-ProRule" id="PRU01172"/>
    </source>
</evidence>
<evidence type="ECO:0000256" key="6">
    <source>
        <dbReference type="ARBA" id="ARBA00022837"/>
    </source>
</evidence>
<dbReference type="PANTHER" id="PTHR45869">
    <property type="entry name" value="C-REACTIVE PROTEIN-RELATED"/>
    <property type="match status" value="1"/>
</dbReference>
<keyword evidence="3" id="KW-0964">Secreted</keyword>
<accession>A0A1L8F4H0</accession>
<evidence type="ECO:0000256" key="4">
    <source>
        <dbReference type="ARBA" id="ARBA00022723"/>
    </source>
</evidence>
<keyword evidence="4" id="KW-0479">Metal-binding</keyword>
<evidence type="ECO:0000256" key="5">
    <source>
        <dbReference type="ARBA" id="ARBA00022729"/>
    </source>
</evidence>
<dbReference type="SMART" id="SM00159">
    <property type="entry name" value="PTX"/>
    <property type="match status" value="1"/>
</dbReference>
<proteinExistence type="inferred from homology"/>
<dbReference type="RefSeq" id="XP_018088910.1">
    <property type="nucleotide sequence ID" value="XM_018233421.2"/>
</dbReference>
<evidence type="ECO:0000259" key="10">
    <source>
        <dbReference type="PROSITE" id="PS51828"/>
    </source>
</evidence>
<evidence type="ECO:0000256" key="7">
    <source>
        <dbReference type="ARBA" id="ARBA00023157"/>
    </source>
</evidence>
<dbReference type="GO" id="GO:0005576">
    <property type="term" value="C:extracellular region"/>
    <property type="evidence" value="ECO:0007669"/>
    <property type="project" value="UniProtKB-SubCell"/>
</dbReference>
<dbReference type="GO" id="GO:0046872">
    <property type="term" value="F:metal ion binding"/>
    <property type="evidence" value="ECO:0007669"/>
    <property type="project" value="UniProtKB-KW"/>
</dbReference>
<gene>
    <name evidence="12" type="primary">LOC108700329</name>
</gene>
<dbReference type="InterPro" id="IPR030476">
    <property type="entry name" value="Pentaxin_CS"/>
</dbReference>
<comment type="subcellular location">
    <subcellularLocation>
        <location evidence="2">Secreted</location>
    </subcellularLocation>
</comment>
<dbReference type="PROSITE" id="PS00289">
    <property type="entry name" value="PTX_1"/>
    <property type="match status" value="1"/>
</dbReference>
<keyword evidence="6" id="KW-0106">Calcium</keyword>
<keyword evidence="11" id="KW-1185">Reference proteome</keyword>
<dbReference type="Gene3D" id="2.60.120.200">
    <property type="match status" value="1"/>
</dbReference>
<evidence type="ECO:0000256" key="1">
    <source>
        <dbReference type="ARBA" id="ARBA00001913"/>
    </source>
</evidence>
<dbReference type="PaxDb" id="8355-A0A1L8F4H0"/>
<sequence>MEMRVLWLLLFAGSMAQEDMDRNVFLFPGKTSADYVILTPVVIQPLNKLTVCLRSYTEGGKFALLSVGTPESYINNIFSIAQDVIGGFTPQYYNSNIAINGLLVSIRTNTNVLDWTHRCVTWDSNTGVLQLWVNGKVSPRTVLQKGSSIDLKDGISLGHILANSGFGRNQMSSNIRKEVSSGYSFQGEITDVHMWNEVLSPETIRKVLLNNRYVNGNVISWRSLNYTLNGDVIVQPKLQCRYGSESGSSYSQCSME</sequence>
<dbReference type="InterPro" id="IPR013320">
    <property type="entry name" value="ConA-like_dom_sf"/>
</dbReference>
<dbReference type="GeneID" id="108700329"/>
<dbReference type="Pfam" id="PF00354">
    <property type="entry name" value="Pentaxin"/>
    <property type="match status" value="1"/>
</dbReference>
<comment type="caution">
    <text evidence="9">Lacks conserved residue(s) required for the propagation of feature annotation.</text>
</comment>
<organism evidence="11 12">
    <name type="scientific">Xenopus laevis</name>
    <name type="common">African clawed frog</name>
    <dbReference type="NCBI Taxonomy" id="8355"/>
    <lineage>
        <taxon>Eukaryota</taxon>
        <taxon>Metazoa</taxon>
        <taxon>Chordata</taxon>
        <taxon>Craniata</taxon>
        <taxon>Vertebrata</taxon>
        <taxon>Euteleostomi</taxon>
        <taxon>Amphibia</taxon>
        <taxon>Batrachia</taxon>
        <taxon>Anura</taxon>
        <taxon>Pipoidea</taxon>
        <taxon>Pipidae</taxon>
        <taxon>Xenopodinae</taxon>
        <taxon>Xenopus</taxon>
        <taxon>Xenopus</taxon>
    </lineage>
</organism>
<comment type="cofactor">
    <cofactor evidence="1">
        <name>Ca(2+)</name>
        <dbReference type="ChEBI" id="CHEBI:29108"/>
    </cofactor>
</comment>
<feature type="domain" description="Pentraxin (PTX)" evidence="10">
    <location>
        <begin position="21"/>
        <end position="240"/>
    </location>
</feature>
<dbReference type="FunFam" id="2.60.120.200:FF:000070">
    <property type="entry name" value="Serum amyloid P-component"/>
    <property type="match status" value="1"/>
</dbReference>
<keyword evidence="5" id="KW-0732">Signal</keyword>
<evidence type="ECO:0000256" key="8">
    <source>
        <dbReference type="ARBA" id="ARBA00038102"/>
    </source>
</evidence>
<dbReference type="Proteomes" id="UP000186698">
    <property type="component" value="Chromosome 8S"/>
</dbReference>
<dbReference type="OrthoDB" id="547680at2759"/>
<dbReference type="OMA" id="SWESSNG"/>
<dbReference type="PANTHER" id="PTHR45869:SF12">
    <property type="entry name" value="C-REACTIVE PROTEIN ISOFORM X1"/>
    <property type="match status" value="1"/>
</dbReference>
<dbReference type="KEGG" id="xla:108700329"/>